<name>A0ABU1N9M9_9BURK</name>
<dbReference type="NCBIfam" id="NF002935">
    <property type="entry name" value="PRK03578.1"/>
    <property type="match status" value="1"/>
</dbReference>
<keyword evidence="8" id="KW-1185">Reference proteome</keyword>
<dbReference type="InterPro" id="IPR001623">
    <property type="entry name" value="DnaJ_domain"/>
</dbReference>
<accession>A0ABU1N9M9</accession>
<gene>
    <name evidence="4" type="primary">hscB</name>
    <name evidence="7" type="ORF">J2739_000909</name>
</gene>
<dbReference type="Proteomes" id="UP001184230">
    <property type="component" value="Unassembled WGS sequence"/>
</dbReference>
<comment type="similarity">
    <text evidence="1 4">Belongs to the HscB family.</text>
</comment>
<dbReference type="NCBIfam" id="TIGR00714">
    <property type="entry name" value="hscB"/>
    <property type="match status" value="1"/>
</dbReference>
<dbReference type="SUPFAM" id="SSF46565">
    <property type="entry name" value="Chaperone J-domain"/>
    <property type="match status" value="1"/>
</dbReference>
<feature type="domain" description="J" evidence="6">
    <location>
        <begin position="40"/>
        <end position="112"/>
    </location>
</feature>
<dbReference type="SUPFAM" id="SSF47144">
    <property type="entry name" value="HSC20 (HSCB), C-terminal oligomerisation domain"/>
    <property type="match status" value="1"/>
</dbReference>
<dbReference type="PROSITE" id="PS50076">
    <property type="entry name" value="DNAJ_2"/>
    <property type="match status" value="1"/>
</dbReference>
<dbReference type="InterPro" id="IPR004640">
    <property type="entry name" value="HscB"/>
</dbReference>
<evidence type="ECO:0000256" key="5">
    <source>
        <dbReference type="SAM" id="MobiDB-lite"/>
    </source>
</evidence>
<evidence type="ECO:0000256" key="1">
    <source>
        <dbReference type="ARBA" id="ARBA00010476"/>
    </source>
</evidence>
<evidence type="ECO:0000256" key="4">
    <source>
        <dbReference type="HAMAP-Rule" id="MF_00682"/>
    </source>
</evidence>
<evidence type="ECO:0000259" key="6">
    <source>
        <dbReference type="PROSITE" id="PS50076"/>
    </source>
</evidence>
<dbReference type="InterPro" id="IPR036869">
    <property type="entry name" value="J_dom_sf"/>
</dbReference>
<comment type="function">
    <text evidence="3 4">Co-chaperone involved in the maturation of iron-sulfur cluster-containing proteins. Seems to help targeting proteins to be folded toward HscA.</text>
</comment>
<keyword evidence="2 4" id="KW-0143">Chaperone</keyword>
<comment type="caution">
    <text evidence="7">The sequence shown here is derived from an EMBL/GenBank/DDBJ whole genome shotgun (WGS) entry which is preliminary data.</text>
</comment>
<comment type="subunit">
    <text evidence="4">Interacts with HscA and stimulates its ATPase activity.</text>
</comment>
<dbReference type="Gene3D" id="1.20.1280.20">
    <property type="entry name" value="HscB, C-terminal domain"/>
    <property type="match status" value="1"/>
</dbReference>
<dbReference type="Pfam" id="PF07743">
    <property type="entry name" value="HSCB_C"/>
    <property type="match status" value="1"/>
</dbReference>
<dbReference type="EMBL" id="JAVDRF010000002">
    <property type="protein sequence ID" value="MDR6535149.1"/>
    <property type="molecule type" value="Genomic_DNA"/>
</dbReference>
<dbReference type="InterPro" id="IPR009073">
    <property type="entry name" value="HscB_oligo_C"/>
</dbReference>
<dbReference type="HAMAP" id="MF_00682">
    <property type="entry name" value="HscB"/>
    <property type="match status" value="1"/>
</dbReference>
<dbReference type="Gene3D" id="1.10.287.110">
    <property type="entry name" value="DnaJ domain"/>
    <property type="match status" value="1"/>
</dbReference>
<evidence type="ECO:0000313" key="7">
    <source>
        <dbReference type="EMBL" id="MDR6535149.1"/>
    </source>
</evidence>
<organism evidence="7 8">
    <name type="scientific">Variovorax soli</name>
    <dbReference type="NCBI Taxonomy" id="376815"/>
    <lineage>
        <taxon>Bacteria</taxon>
        <taxon>Pseudomonadati</taxon>
        <taxon>Pseudomonadota</taxon>
        <taxon>Betaproteobacteria</taxon>
        <taxon>Burkholderiales</taxon>
        <taxon>Comamonadaceae</taxon>
        <taxon>Variovorax</taxon>
    </lineage>
</organism>
<feature type="region of interest" description="Disordered" evidence="5">
    <location>
        <begin position="1"/>
        <end position="21"/>
    </location>
</feature>
<protein>
    <recommendedName>
        <fullName evidence="4">Co-chaperone protein HscB homolog</fullName>
    </recommendedName>
</protein>
<sequence>MIAAGAAKVSASDLPTASRPSRHHPVMGWRLFDAMNLNDTDFELFAVPASFAQDRAALDARWKDLQREAHPDRFAAQGAAAQRIAMQWSVRINEAYQRLKDPIKRASYLCGLNGHPIDAEKNTAMPPDFLMQQMEWREELDEARDAAAFDKLRAEVEAGRARALSSLEWLIDKNGDYDGAARQVRALMFIERFAEDIEAKFEAWGQ</sequence>
<dbReference type="PANTHER" id="PTHR14021:SF15">
    <property type="entry name" value="IRON-SULFUR CLUSTER CO-CHAPERONE PROTEIN HSCB"/>
    <property type="match status" value="1"/>
</dbReference>
<dbReference type="PANTHER" id="PTHR14021">
    <property type="entry name" value="IRON-SULFUR CLUSTER CO-CHAPERONE PROTEIN HSCB"/>
    <property type="match status" value="1"/>
</dbReference>
<proteinExistence type="inferred from homology"/>
<dbReference type="InterPro" id="IPR036386">
    <property type="entry name" value="HscB_C_sf"/>
</dbReference>
<evidence type="ECO:0000256" key="3">
    <source>
        <dbReference type="ARBA" id="ARBA00025596"/>
    </source>
</evidence>
<reference evidence="7 8" key="1">
    <citation type="submission" date="2023-07" db="EMBL/GenBank/DDBJ databases">
        <title>Sorghum-associated microbial communities from plants grown in Nebraska, USA.</title>
        <authorList>
            <person name="Schachtman D."/>
        </authorList>
    </citation>
    <scope>NUCLEOTIDE SEQUENCE [LARGE SCALE GENOMIC DNA]</scope>
    <source>
        <strain evidence="7 8">DS1781</strain>
    </source>
</reference>
<evidence type="ECO:0000256" key="2">
    <source>
        <dbReference type="ARBA" id="ARBA00023186"/>
    </source>
</evidence>
<evidence type="ECO:0000313" key="8">
    <source>
        <dbReference type="Proteomes" id="UP001184230"/>
    </source>
</evidence>